<reference evidence="2" key="1">
    <citation type="submission" date="2023-10" db="EMBL/GenBank/DDBJ databases">
        <authorList>
            <person name="Chen Y."/>
            <person name="Shah S."/>
            <person name="Dougan E. K."/>
            <person name="Thang M."/>
            <person name="Chan C."/>
        </authorList>
    </citation>
    <scope>NUCLEOTIDE SEQUENCE [LARGE SCALE GENOMIC DNA]</scope>
</reference>
<evidence type="ECO:0000313" key="3">
    <source>
        <dbReference type="Proteomes" id="UP001189429"/>
    </source>
</evidence>
<evidence type="ECO:0008006" key="4">
    <source>
        <dbReference type="Google" id="ProtNLM"/>
    </source>
</evidence>
<evidence type="ECO:0000313" key="2">
    <source>
        <dbReference type="EMBL" id="CAK0876464.1"/>
    </source>
</evidence>
<accession>A0ABN9VSP3</accession>
<dbReference type="Proteomes" id="UP001189429">
    <property type="component" value="Unassembled WGS sequence"/>
</dbReference>
<gene>
    <name evidence="2" type="ORF">PCOR1329_LOCUS60822</name>
</gene>
<feature type="region of interest" description="Disordered" evidence="1">
    <location>
        <begin position="135"/>
        <end position="268"/>
    </location>
</feature>
<evidence type="ECO:0000256" key="1">
    <source>
        <dbReference type="SAM" id="MobiDB-lite"/>
    </source>
</evidence>
<sequence>GGATLWPAVFEAGGGGSAFRIPCLLWLPCPGHPLGVLLAFAEHRLSGLDDWGHIDLVMRRSTDLGRTWSAARALFSAADLGAPGEVLTVGNPTAVFAEDASGGPGRAVLLFTAQFGGDSEASIWARTSRGSRWPFVTESFDGGERGAGRATSRRARRGPRGPGTPRARARRPAPPRRARRAAPRAVRPRDGGRGRLRAAALTPHLQRRPGRHLAPGGGGAAWHQRVRCGGARQRHRAAQQPRLARGRQPAGAERVGRRRRDVHGAGGQ</sequence>
<proteinExistence type="predicted"/>
<dbReference type="CDD" id="cd15482">
    <property type="entry name" value="Sialidase_non-viral"/>
    <property type="match status" value="1"/>
</dbReference>
<name>A0ABN9VSP3_9DINO</name>
<dbReference type="EMBL" id="CAUYUJ010017628">
    <property type="protein sequence ID" value="CAK0876464.1"/>
    <property type="molecule type" value="Genomic_DNA"/>
</dbReference>
<dbReference type="Gene3D" id="2.120.10.10">
    <property type="match status" value="1"/>
</dbReference>
<feature type="non-terminal residue" evidence="2">
    <location>
        <position position="268"/>
    </location>
</feature>
<feature type="compositionally biased region" description="Basic residues" evidence="1">
    <location>
        <begin position="167"/>
        <end position="182"/>
    </location>
</feature>
<dbReference type="SUPFAM" id="SSF50939">
    <property type="entry name" value="Sialidases"/>
    <property type="match status" value="1"/>
</dbReference>
<comment type="caution">
    <text evidence="2">The sequence shown here is derived from an EMBL/GenBank/DDBJ whole genome shotgun (WGS) entry which is preliminary data.</text>
</comment>
<dbReference type="InterPro" id="IPR036278">
    <property type="entry name" value="Sialidase_sf"/>
</dbReference>
<keyword evidence="3" id="KW-1185">Reference proteome</keyword>
<feature type="non-terminal residue" evidence="2">
    <location>
        <position position="1"/>
    </location>
</feature>
<organism evidence="2 3">
    <name type="scientific">Prorocentrum cordatum</name>
    <dbReference type="NCBI Taxonomy" id="2364126"/>
    <lineage>
        <taxon>Eukaryota</taxon>
        <taxon>Sar</taxon>
        <taxon>Alveolata</taxon>
        <taxon>Dinophyceae</taxon>
        <taxon>Prorocentrales</taxon>
        <taxon>Prorocentraceae</taxon>
        <taxon>Prorocentrum</taxon>
    </lineage>
</organism>
<protein>
    <recommendedName>
        <fullName evidence="4">Exo-alpha-sialidase</fullName>
    </recommendedName>
</protein>